<evidence type="ECO:0000313" key="2">
    <source>
        <dbReference type="Proteomes" id="UP000664414"/>
    </source>
</evidence>
<dbReference type="EMBL" id="JAFKGL010000014">
    <property type="protein sequence ID" value="MBN9412963.1"/>
    <property type="molecule type" value="Genomic_DNA"/>
</dbReference>
<organism evidence="1 2">
    <name type="scientific">Candidatus Paracaedimonas acanthamoebae</name>
    <dbReference type="NCBI Taxonomy" id="244581"/>
    <lineage>
        <taxon>Bacteria</taxon>
        <taxon>Pseudomonadati</taxon>
        <taxon>Pseudomonadota</taxon>
        <taxon>Alphaproteobacteria</taxon>
        <taxon>Holosporales</taxon>
        <taxon>Caedimonadaceae</taxon>
        <taxon>Candidatus Paracaedimonas</taxon>
    </lineage>
</organism>
<dbReference type="Proteomes" id="UP000664414">
    <property type="component" value="Unassembled WGS sequence"/>
</dbReference>
<protein>
    <submittedName>
        <fullName evidence="1">Uncharacterized protein</fullName>
    </submittedName>
</protein>
<dbReference type="AlphaFoldDB" id="A0A8J7PXU6"/>
<reference evidence="1" key="1">
    <citation type="submission" date="2021-02" db="EMBL/GenBank/DDBJ databases">
        <title>Thiocyanate and organic carbon inputs drive convergent selection for specific autotrophic Afipia and Thiobacillus strains within complex microbiomes.</title>
        <authorList>
            <person name="Huddy R.J."/>
            <person name="Sachdeva R."/>
            <person name="Kadzinga F."/>
            <person name="Kantor R.S."/>
            <person name="Harrison S.T.L."/>
            <person name="Banfield J.F."/>
        </authorList>
    </citation>
    <scope>NUCLEOTIDE SEQUENCE</scope>
    <source>
        <strain evidence="1">SCN18_10_11_15_R4_P_38_20</strain>
    </source>
</reference>
<evidence type="ECO:0000313" key="1">
    <source>
        <dbReference type="EMBL" id="MBN9412963.1"/>
    </source>
</evidence>
<name>A0A8J7PXU6_9PROT</name>
<sequence>MDEVILGIDVSKKELSITLLFNTYYKKYKISNNIEGFIDLIKWLQDQVISKVKACMESMGLVQNLFKNLRGMGLWISLYQSYKKELEEK</sequence>
<accession>A0A8J7PXU6</accession>
<proteinExistence type="predicted"/>
<comment type="caution">
    <text evidence="1">The sequence shown here is derived from an EMBL/GenBank/DDBJ whole genome shotgun (WGS) entry which is preliminary data.</text>
</comment>
<gene>
    <name evidence="1" type="ORF">J0H12_03430</name>
</gene>